<evidence type="ECO:0000313" key="1">
    <source>
        <dbReference type="EMBL" id="KAJ9107600.1"/>
    </source>
</evidence>
<gene>
    <name evidence="1" type="ORF">QFC21_001059</name>
</gene>
<dbReference type="EMBL" id="JASBWT010000002">
    <property type="protein sequence ID" value="KAJ9107600.1"/>
    <property type="molecule type" value="Genomic_DNA"/>
</dbReference>
<evidence type="ECO:0000313" key="2">
    <source>
        <dbReference type="Proteomes" id="UP001227268"/>
    </source>
</evidence>
<reference evidence="1" key="1">
    <citation type="submission" date="2023-04" db="EMBL/GenBank/DDBJ databases">
        <title>Draft Genome sequencing of Naganishia species isolated from polar environments using Oxford Nanopore Technology.</title>
        <authorList>
            <person name="Leo P."/>
            <person name="Venkateswaran K."/>
        </authorList>
    </citation>
    <scope>NUCLEOTIDE SEQUENCE</scope>
    <source>
        <strain evidence="1">MNA-CCFEE 5423</strain>
    </source>
</reference>
<proteinExistence type="predicted"/>
<name>A0ACC2W8H3_9TREE</name>
<dbReference type="Proteomes" id="UP001227268">
    <property type="component" value="Unassembled WGS sequence"/>
</dbReference>
<protein>
    <submittedName>
        <fullName evidence="1">Uncharacterized protein</fullName>
    </submittedName>
</protein>
<organism evidence="1 2">
    <name type="scientific">Naganishia friedmannii</name>
    <dbReference type="NCBI Taxonomy" id="89922"/>
    <lineage>
        <taxon>Eukaryota</taxon>
        <taxon>Fungi</taxon>
        <taxon>Dikarya</taxon>
        <taxon>Basidiomycota</taxon>
        <taxon>Agaricomycotina</taxon>
        <taxon>Tremellomycetes</taxon>
        <taxon>Filobasidiales</taxon>
        <taxon>Filobasidiaceae</taxon>
        <taxon>Naganishia</taxon>
    </lineage>
</organism>
<accession>A0ACC2W8H3</accession>
<keyword evidence="2" id="KW-1185">Reference proteome</keyword>
<sequence length="258" mass="27480">MSPTTTAAYLGPANSYTHQAALALLPPSSSSLIPYTSIAAAYQSAETYAVLPLENTIFGVVQETLTCLLSDGGSGNKDTEERNGRWRIVCAYDKRVDHCLVVPSSCSDEQLGEIAWVASHEQALGQCAKFLNKTLPRAQLVKTPSTAQAAEALASLTTQHHQNGSTHTPPPHSRPGEQTPPPNPKDVNIIPEELHARPGAAICSEAAVGGLQGLRVVRKGVQDVAGEFGRKDCWKSDTGVNPALGNRDDVELRPRQAV</sequence>
<comment type="caution">
    <text evidence="1">The sequence shown here is derived from an EMBL/GenBank/DDBJ whole genome shotgun (WGS) entry which is preliminary data.</text>
</comment>